<evidence type="ECO:0000313" key="2">
    <source>
        <dbReference type="Proteomes" id="UP000347383"/>
    </source>
</evidence>
<name>A0A9X7SEL5_STRDY</name>
<dbReference type="RefSeq" id="WP_155778294.1">
    <property type="nucleotide sequence ID" value="NZ_CP033165.1"/>
</dbReference>
<protein>
    <recommendedName>
        <fullName evidence="3">Phage protein</fullName>
    </recommendedName>
</protein>
<evidence type="ECO:0000313" key="1">
    <source>
        <dbReference type="EMBL" id="QGH01206.1"/>
    </source>
</evidence>
<organism evidence="1 2">
    <name type="scientific">Streptococcus dysgalactiae subsp. dysgalactiae</name>
    <dbReference type="NCBI Taxonomy" id="99822"/>
    <lineage>
        <taxon>Bacteria</taxon>
        <taxon>Bacillati</taxon>
        <taxon>Bacillota</taxon>
        <taxon>Bacilli</taxon>
        <taxon>Lactobacillales</taxon>
        <taxon>Streptococcaceae</taxon>
        <taxon>Streptococcus</taxon>
    </lineage>
</organism>
<sequence>MFKIRVRFVDSSSLDYISKDEEELNKIRFSIENNTPLAITEGSRTILVNPQNIIFLDVSEAKGKEPIQNGTGFLIECDKCGEVSTIKAKHTGQTTCYKCKGEEK</sequence>
<evidence type="ECO:0008006" key="3">
    <source>
        <dbReference type="Google" id="ProtNLM"/>
    </source>
</evidence>
<dbReference type="Proteomes" id="UP000347383">
    <property type="component" value="Chromosome"/>
</dbReference>
<dbReference type="EMBL" id="CP033165">
    <property type="protein sequence ID" value="QGH01206.1"/>
    <property type="molecule type" value="Genomic_DNA"/>
</dbReference>
<dbReference type="AlphaFoldDB" id="A0A9X7SEL5"/>
<gene>
    <name evidence="1" type="ORF">EA457_00800</name>
</gene>
<proteinExistence type="predicted"/>
<accession>A0A9X7SEL5</accession>
<reference evidence="1 2" key="1">
    <citation type="submission" date="2018-10" db="EMBL/GenBank/DDBJ databases">
        <title>Comparative Genomics Analysis of the Streptococcus dysgalactiae subspecies dysgalactiae.</title>
        <authorList>
            <person name="Koh T.H."/>
            <person name="Abdul Rahman N."/>
            <person name="Sessions O.M."/>
        </authorList>
    </citation>
    <scope>NUCLEOTIDE SEQUENCE [LARGE SCALE GENOMIC DNA]</scope>
    <source>
        <strain evidence="1 2">DB60705-15</strain>
    </source>
</reference>